<evidence type="ECO:0000256" key="1">
    <source>
        <dbReference type="SAM" id="MobiDB-lite"/>
    </source>
</evidence>
<name>A0A9D4BNW3_DREPO</name>
<proteinExistence type="predicted"/>
<sequence>MLFYKSLRVWILAYLTLKVSAAYFLSNDSTNWGSAKCNLAEPKLSYIPGSFQINETLGVHNNVSDVWIGYQQAKIPFLFISCGELNIEPTYNVTTIGFCFNLCGGRPFGIKSSRDDDIVLSESILECKCSNESLATSSHHCIPSANNLCGEKCYSIYDQLNVNESYVRNPKIANGDCLIYYYPYFRWEPCTRAGYMYNKIMCSRYTIEDVKSTALILSIMATSWVEGMALCIKEGFYPAFPRSIMNSGFNSTHSQYHWTGVIRANTLLKKSSIGDLTLYQDVHYAFLTTNNMALHFTTNGSKRSLCCSETETTSISPSTLSVQPANTSTQFSSTSIPTNVETGATKQDMQEDIHQSKQSNRDFLAIGVGIGITIGIMLALGGVVAIGCVRKRGVLHCRKTKFTEGQSTQRQEMNYEDMIDRNEINESYCVLDRNVDSNEGTVSYVNQQNDLNGIESSSNYFNTGS</sequence>
<protein>
    <submittedName>
        <fullName evidence="4">Uncharacterized protein</fullName>
    </submittedName>
</protein>
<accession>A0A9D4BNW3</accession>
<keyword evidence="5" id="KW-1185">Reference proteome</keyword>
<keyword evidence="3" id="KW-0732">Signal</keyword>
<evidence type="ECO:0000256" key="2">
    <source>
        <dbReference type="SAM" id="Phobius"/>
    </source>
</evidence>
<feature type="transmembrane region" description="Helical" evidence="2">
    <location>
        <begin position="363"/>
        <end position="389"/>
    </location>
</feature>
<reference evidence="4" key="2">
    <citation type="submission" date="2020-11" db="EMBL/GenBank/DDBJ databases">
        <authorList>
            <person name="McCartney M.A."/>
            <person name="Auch B."/>
            <person name="Kono T."/>
            <person name="Mallez S."/>
            <person name="Becker A."/>
            <person name="Gohl D.M."/>
            <person name="Silverstein K.A.T."/>
            <person name="Koren S."/>
            <person name="Bechman K.B."/>
            <person name="Herman A."/>
            <person name="Abrahante J.E."/>
            <person name="Garbe J."/>
        </authorList>
    </citation>
    <scope>NUCLEOTIDE SEQUENCE</scope>
    <source>
        <strain evidence="4">Duluth1</strain>
        <tissue evidence="4">Whole animal</tissue>
    </source>
</reference>
<feature type="signal peptide" evidence="3">
    <location>
        <begin position="1"/>
        <end position="21"/>
    </location>
</feature>
<evidence type="ECO:0000313" key="4">
    <source>
        <dbReference type="EMBL" id="KAH3701958.1"/>
    </source>
</evidence>
<dbReference type="EMBL" id="JAIWYP010000015">
    <property type="protein sequence ID" value="KAH3701958.1"/>
    <property type="molecule type" value="Genomic_DNA"/>
</dbReference>
<keyword evidence="2" id="KW-0472">Membrane</keyword>
<feature type="region of interest" description="Disordered" evidence="1">
    <location>
        <begin position="316"/>
        <end position="339"/>
    </location>
</feature>
<feature type="compositionally biased region" description="Polar residues" evidence="1">
    <location>
        <begin position="322"/>
        <end position="339"/>
    </location>
</feature>
<evidence type="ECO:0000313" key="5">
    <source>
        <dbReference type="Proteomes" id="UP000828390"/>
    </source>
</evidence>
<dbReference type="Proteomes" id="UP000828390">
    <property type="component" value="Unassembled WGS sequence"/>
</dbReference>
<evidence type="ECO:0000256" key="3">
    <source>
        <dbReference type="SAM" id="SignalP"/>
    </source>
</evidence>
<keyword evidence="2" id="KW-1133">Transmembrane helix</keyword>
<organism evidence="4 5">
    <name type="scientific">Dreissena polymorpha</name>
    <name type="common">Zebra mussel</name>
    <name type="synonym">Mytilus polymorpha</name>
    <dbReference type="NCBI Taxonomy" id="45954"/>
    <lineage>
        <taxon>Eukaryota</taxon>
        <taxon>Metazoa</taxon>
        <taxon>Spiralia</taxon>
        <taxon>Lophotrochozoa</taxon>
        <taxon>Mollusca</taxon>
        <taxon>Bivalvia</taxon>
        <taxon>Autobranchia</taxon>
        <taxon>Heteroconchia</taxon>
        <taxon>Euheterodonta</taxon>
        <taxon>Imparidentia</taxon>
        <taxon>Neoheterodontei</taxon>
        <taxon>Myida</taxon>
        <taxon>Dreissenoidea</taxon>
        <taxon>Dreissenidae</taxon>
        <taxon>Dreissena</taxon>
    </lineage>
</organism>
<dbReference type="AlphaFoldDB" id="A0A9D4BNW3"/>
<keyword evidence="2" id="KW-0812">Transmembrane</keyword>
<comment type="caution">
    <text evidence="4">The sequence shown here is derived from an EMBL/GenBank/DDBJ whole genome shotgun (WGS) entry which is preliminary data.</text>
</comment>
<reference evidence="4" key="1">
    <citation type="journal article" date="2019" name="bioRxiv">
        <title>The Genome of the Zebra Mussel, Dreissena polymorpha: A Resource for Invasive Species Research.</title>
        <authorList>
            <person name="McCartney M.A."/>
            <person name="Auch B."/>
            <person name="Kono T."/>
            <person name="Mallez S."/>
            <person name="Zhang Y."/>
            <person name="Obille A."/>
            <person name="Becker A."/>
            <person name="Abrahante J.E."/>
            <person name="Garbe J."/>
            <person name="Badalamenti J.P."/>
            <person name="Herman A."/>
            <person name="Mangelson H."/>
            <person name="Liachko I."/>
            <person name="Sullivan S."/>
            <person name="Sone E.D."/>
            <person name="Koren S."/>
            <person name="Silverstein K.A.T."/>
            <person name="Beckman K.B."/>
            <person name="Gohl D.M."/>
        </authorList>
    </citation>
    <scope>NUCLEOTIDE SEQUENCE</scope>
    <source>
        <strain evidence="4">Duluth1</strain>
        <tissue evidence="4">Whole animal</tissue>
    </source>
</reference>
<gene>
    <name evidence="4" type="ORF">DPMN_076956</name>
</gene>
<feature type="chain" id="PRO_5039313749" evidence="3">
    <location>
        <begin position="22"/>
        <end position="465"/>
    </location>
</feature>